<dbReference type="RefSeq" id="XP_013929502.1">
    <property type="nucleotide sequence ID" value="XM_014074027.1"/>
</dbReference>
<dbReference type="CDD" id="cd00198">
    <property type="entry name" value="vWFA"/>
    <property type="match status" value="1"/>
</dbReference>
<dbReference type="InterPro" id="IPR056861">
    <property type="entry name" value="HMCN1-like_VWA"/>
</dbReference>
<sequence length="221" mass="24234">MFKKFLNLDGYSLTFVVDTTGSMSDDINQVKTKCIELLRTYSGSPDAPFNYILVPFNDPNVGPITKTQSVDELESAISRLTATGGGDCPEMSMSGLKLALQQSMPRSKIFVFTDAGAKDESLKGEVDLLIESTKSMVNFLLTGYCGSRKRRSAPGVKPKTFANSYEELAYNSGGFYVLTTKRQLSQVLGIMEKSLNAAPVKLIDGRMYTSQFSIPVDETLK</sequence>
<dbReference type="KEGG" id="tsr:106555234"/>
<dbReference type="Proteomes" id="UP000504617">
    <property type="component" value="Unplaced"/>
</dbReference>
<evidence type="ECO:0000256" key="1">
    <source>
        <dbReference type="ARBA" id="ARBA00004613"/>
    </source>
</evidence>
<feature type="non-terminal residue" evidence="6">
    <location>
        <position position="221"/>
    </location>
</feature>
<evidence type="ECO:0000313" key="6">
    <source>
        <dbReference type="RefSeq" id="XP_013929502.1"/>
    </source>
</evidence>
<evidence type="ECO:0000313" key="5">
    <source>
        <dbReference type="Proteomes" id="UP000504617"/>
    </source>
</evidence>
<keyword evidence="3" id="KW-0732">Signal</keyword>
<name>A0A6I9YYV7_9SAUR</name>
<accession>A0A6I9YYV7</accession>
<reference evidence="6" key="1">
    <citation type="submission" date="2025-08" db="UniProtKB">
        <authorList>
            <consortium name="RefSeq"/>
        </authorList>
    </citation>
    <scope>IDENTIFICATION</scope>
</reference>
<dbReference type="GeneID" id="106555234"/>
<dbReference type="InterPro" id="IPR052577">
    <property type="entry name" value="VWA7"/>
</dbReference>
<keyword evidence="2" id="KW-0964">Secreted</keyword>
<evidence type="ECO:0000256" key="3">
    <source>
        <dbReference type="ARBA" id="ARBA00022729"/>
    </source>
</evidence>
<dbReference type="SUPFAM" id="SSF53300">
    <property type="entry name" value="vWA-like"/>
    <property type="match status" value="1"/>
</dbReference>
<feature type="domain" description="Hemicentin-1-like von Willebrand factor A" evidence="4">
    <location>
        <begin position="12"/>
        <end position="181"/>
    </location>
</feature>
<dbReference type="OrthoDB" id="301415at2759"/>
<organism evidence="5 6">
    <name type="scientific">Thamnophis sirtalis</name>
    <dbReference type="NCBI Taxonomy" id="35019"/>
    <lineage>
        <taxon>Eukaryota</taxon>
        <taxon>Metazoa</taxon>
        <taxon>Chordata</taxon>
        <taxon>Craniata</taxon>
        <taxon>Vertebrata</taxon>
        <taxon>Euteleostomi</taxon>
        <taxon>Lepidosauria</taxon>
        <taxon>Squamata</taxon>
        <taxon>Bifurcata</taxon>
        <taxon>Unidentata</taxon>
        <taxon>Episquamata</taxon>
        <taxon>Toxicofera</taxon>
        <taxon>Serpentes</taxon>
        <taxon>Colubroidea</taxon>
        <taxon>Colubridae</taxon>
        <taxon>Natricinae</taxon>
        <taxon>Thamnophis</taxon>
    </lineage>
</organism>
<dbReference type="Gene3D" id="3.40.50.410">
    <property type="entry name" value="von Willebrand factor, type A domain"/>
    <property type="match status" value="1"/>
</dbReference>
<dbReference type="PANTHER" id="PTHR14905">
    <property type="entry name" value="NG37"/>
    <property type="match status" value="1"/>
</dbReference>
<evidence type="ECO:0000256" key="2">
    <source>
        <dbReference type="ARBA" id="ARBA00022525"/>
    </source>
</evidence>
<dbReference type="InterPro" id="IPR036465">
    <property type="entry name" value="vWFA_dom_sf"/>
</dbReference>
<dbReference type="PANTHER" id="PTHR14905:SF21">
    <property type="entry name" value="VWFA DOMAIN-CONTAINING PROTEIN"/>
    <property type="match status" value="1"/>
</dbReference>
<proteinExistence type="predicted"/>
<protein>
    <submittedName>
        <fullName evidence="6">von Willebrand factor A domain-containing protein 7-like</fullName>
    </submittedName>
</protein>
<gene>
    <name evidence="6" type="primary">LOC106555234</name>
</gene>
<evidence type="ECO:0000259" key="4">
    <source>
        <dbReference type="Pfam" id="PF25106"/>
    </source>
</evidence>
<dbReference type="Pfam" id="PF25106">
    <property type="entry name" value="VWA_4"/>
    <property type="match status" value="1"/>
</dbReference>
<keyword evidence="5" id="KW-1185">Reference proteome</keyword>
<dbReference type="AlphaFoldDB" id="A0A6I9YYV7"/>
<comment type="subcellular location">
    <subcellularLocation>
        <location evidence="1">Secreted</location>
    </subcellularLocation>
</comment>